<accession>A0A369W365</accession>
<feature type="binding site" evidence="8">
    <location>
        <position position="212"/>
    </location>
    <ligand>
        <name>substrate</name>
    </ligand>
</feature>
<dbReference type="Pfam" id="PF00768">
    <property type="entry name" value="Peptidase_S11"/>
    <property type="match status" value="1"/>
</dbReference>
<evidence type="ECO:0000256" key="1">
    <source>
        <dbReference type="ARBA" id="ARBA00007164"/>
    </source>
</evidence>
<evidence type="ECO:0000256" key="10">
    <source>
        <dbReference type="SAM" id="MobiDB-lite"/>
    </source>
</evidence>
<feature type="active site" evidence="7">
    <location>
        <position position="110"/>
    </location>
</feature>
<sequence>MARRPLSLLLLVLALLAAAPIQAMPQLLIDMRTNEVLHARDADVPWHPASLTKLMTALIAFEAIETGQASLSTPVITSANALSVAPSKLGLPEGTAISLEDALYFLIVKSANDIAVAIGETIAGSEPAFVAMMNARAQMMGLDGTYFVNPHGLHEPAQVTTARDMAMIALTIRARFPQYDTMFSTRTVEAGQSRSHANNELLTGFAGTDGMKTGYVCASGLNIVATATRSGRQLMAVVLGANSSRERGEMTAQMLFSGFAGGYRGMGMTVTQIANRPGLIAVDMRADICGANAANYRAERIAEFPLGLEGQMSYLTDTIVPPTHRATILGRLASNVPLPRPRPAMAGGPVPMMAAGSAAGEIAYGDSSIVSLTPNQPPASVPGVPLPRPRPLGL</sequence>
<feature type="signal peptide" evidence="11">
    <location>
        <begin position="1"/>
        <end position="23"/>
    </location>
</feature>
<feature type="active site" description="Acyl-ester intermediate" evidence="7">
    <location>
        <position position="50"/>
    </location>
</feature>
<keyword evidence="13" id="KW-0645">Protease</keyword>
<dbReference type="GO" id="GO:0009252">
    <property type="term" value="P:peptidoglycan biosynthetic process"/>
    <property type="evidence" value="ECO:0007669"/>
    <property type="project" value="UniProtKB-KW"/>
</dbReference>
<keyword evidence="2 11" id="KW-0732">Signal</keyword>
<organism evidence="13 14">
    <name type="scientific">Pelagibacterium lacus</name>
    <dbReference type="NCBI Taxonomy" id="2282655"/>
    <lineage>
        <taxon>Bacteria</taxon>
        <taxon>Pseudomonadati</taxon>
        <taxon>Pseudomonadota</taxon>
        <taxon>Alphaproteobacteria</taxon>
        <taxon>Hyphomicrobiales</taxon>
        <taxon>Devosiaceae</taxon>
        <taxon>Pelagibacterium</taxon>
    </lineage>
</organism>
<dbReference type="GO" id="GO:0009002">
    <property type="term" value="F:serine-type D-Ala-D-Ala carboxypeptidase activity"/>
    <property type="evidence" value="ECO:0007669"/>
    <property type="project" value="InterPro"/>
</dbReference>
<evidence type="ECO:0000256" key="5">
    <source>
        <dbReference type="ARBA" id="ARBA00022984"/>
    </source>
</evidence>
<gene>
    <name evidence="13" type="ORF">DVH29_09315</name>
</gene>
<evidence type="ECO:0000313" key="14">
    <source>
        <dbReference type="Proteomes" id="UP000253759"/>
    </source>
</evidence>
<dbReference type="PANTHER" id="PTHR21581:SF6">
    <property type="entry name" value="TRAFFICKING PROTEIN PARTICLE COMPLEX SUBUNIT 12"/>
    <property type="match status" value="1"/>
</dbReference>
<dbReference type="GO" id="GO:0008360">
    <property type="term" value="P:regulation of cell shape"/>
    <property type="evidence" value="ECO:0007669"/>
    <property type="project" value="UniProtKB-KW"/>
</dbReference>
<reference evidence="14" key="1">
    <citation type="submission" date="2018-07" db="EMBL/GenBank/DDBJ databases">
        <authorList>
            <person name="Liu B.-T."/>
            <person name="Du Z."/>
        </authorList>
    </citation>
    <scope>NUCLEOTIDE SEQUENCE [LARGE SCALE GENOMIC DNA]</scope>
    <source>
        <strain evidence="14">XYN52</strain>
    </source>
</reference>
<evidence type="ECO:0000313" key="13">
    <source>
        <dbReference type="EMBL" id="RDE08793.1"/>
    </source>
</evidence>
<protein>
    <submittedName>
        <fullName evidence="13">D-alanyl-D-alanine carboxypeptidase</fullName>
    </submittedName>
</protein>
<comment type="similarity">
    <text evidence="1 9">Belongs to the peptidase S11 family.</text>
</comment>
<keyword evidence="13" id="KW-0121">Carboxypeptidase</keyword>
<evidence type="ECO:0000256" key="4">
    <source>
        <dbReference type="ARBA" id="ARBA00022960"/>
    </source>
</evidence>
<evidence type="ECO:0000256" key="3">
    <source>
        <dbReference type="ARBA" id="ARBA00022801"/>
    </source>
</evidence>
<dbReference type="InterPro" id="IPR018044">
    <property type="entry name" value="Peptidase_S11"/>
</dbReference>
<feature type="active site" description="Proton acceptor" evidence="7">
    <location>
        <position position="53"/>
    </location>
</feature>
<evidence type="ECO:0000256" key="2">
    <source>
        <dbReference type="ARBA" id="ARBA00022729"/>
    </source>
</evidence>
<feature type="region of interest" description="Disordered" evidence="10">
    <location>
        <begin position="369"/>
        <end position="394"/>
    </location>
</feature>
<keyword evidence="3" id="KW-0378">Hydrolase</keyword>
<evidence type="ECO:0000256" key="11">
    <source>
        <dbReference type="SAM" id="SignalP"/>
    </source>
</evidence>
<keyword evidence="14" id="KW-1185">Reference proteome</keyword>
<dbReference type="Gene3D" id="3.40.710.10">
    <property type="entry name" value="DD-peptidase/beta-lactamase superfamily"/>
    <property type="match status" value="1"/>
</dbReference>
<evidence type="ECO:0000259" key="12">
    <source>
        <dbReference type="Pfam" id="PF00768"/>
    </source>
</evidence>
<dbReference type="GO" id="GO:0006508">
    <property type="term" value="P:proteolysis"/>
    <property type="evidence" value="ECO:0007669"/>
    <property type="project" value="InterPro"/>
</dbReference>
<dbReference type="SUPFAM" id="SSF56601">
    <property type="entry name" value="beta-lactamase/transpeptidase-like"/>
    <property type="match status" value="1"/>
</dbReference>
<dbReference type="InterPro" id="IPR012338">
    <property type="entry name" value="Beta-lactam/transpept-like"/>
</dbReference>
<evidence type="ECO:0000256" key="7">
    <source>
        <dbReference type="PIRSR" id="PIRSR618044-1"/>
    </source>
</evidence>
<dbReference type="AlphaFoldDB" id="A0A369W365"/>
<feature type="chain" id="PRO_5016753029" evidence="11">
    <location>
        <begin position="24"/>
        <end position="394"/>
    </location>
</feature>
<feature type="compositionally biased region" description="Pro residues" evidence="10">
    <location>
        <begin position="375"/>
        <end position="394"/>
    </location>
</feature>
<dbReference type="PRINTS" id="PR00725">
    <property type="entry name" value="DADACBPTASE1"/>
</dbReference>
<dbReference type="EMBL" id="QQNH01000011">
    <property type="protein sequence ID" value="RDE08793.1"/>
    <property type="molecule type" value="Genomic_DNA"/>
</dbReference>
<keyword evidence="6" id="KW-0961">Cell wall biogenesis/degradation</keyword>
<keyword evidence="5" id="KW-0573">Peptidoglycan synthesis</keyword>
<evidence type="ECO:0000256" key="8">
    <source>
        <dbReference type="PIRSR" id="PIRSR618044-2"/>
    </source>
</evidence>
<feature type="domain" description="Peptidase S11 D-alanyl-D-alanine carboxypeptidase A N-terminal" evidence="12">
    <location>
        <begin position="19"/>
        <end position="242"/>
    </location>
</feature>
<proteinExistence type="inferred from homology"/>
<evidence type="ECO:0000256" key="9">
    <source>
        <dbReference type="RuleBase" id="RU004016"/>
    </source>
</evidence>
<dbReference type="GO" id="GO:0071555">
    <property type="term" value="P:cell wall organization"/>
    <property type="evidence" value="ECO:0007669"/>
    <property type="project" value="UniProtKB-KW"/>
</dbReference>
<dbReference type="InterPro" id="IPR001967">
    <property type="entry name" value="Peptidase_S11_N"/>
</dbReference>
<name>A0A369W365_9HYPH</name>
<dbReference type="Proteomes" id="UP000253759">
    <property type="component" value="Unassembled WGS sequence"/>
</dbReference>
<keyword evidence="4" id="KW-0133">Cell shape</keyword>
<comment type="caution">
    <text evidence="13">The sequence shown here is derived from an EMBL/GenBank/DDBJ whole genome shotgun (WGS) entry which is preliminary data.</text>
</comment>
<evidence type="ECO:0000256" key="6">
    <source>
        <dbReference type="ARBA" id="ARBA00023316"/>
    </source>
</evidence>
<dbReference type="PANTHER" id="PTHR21581">
    <property type="entry name" value="D-ALANYL-D-ALANINE CARBOXYPEPTIDASE"/>
    <property type="match status" value="1"/>
</dbReference>